<dbReference type="InterPro" id="IPR015917">
    <property type="entry name" value="Pept_C14A"/>
</dbReference>
<evidence type="ECO:0000313" key="6">
    <source>
        <dbReference type="Proteomes" id="UP000199664"/>
    </source>
</evidence>
<dbReference type="EMBL" id="FOAN01000010">
    <property type="protein sequence ID" value="SEM33290.1"/>
    <property type="molecule type" value="Genomic_DNA"/>
</dbReference>
<feature type="domain" description="Caspase family p20" evidence="4">
    <location>
        <begin position="32"/>
        <end position="161"/>
    </location>
</feature>
<comment type="similarity">
    <text evidence="1">Belongs to the peptidase C14A family.</text>
</comment>
<dbReference type="GO" id="GO:0004197">
    <property type="term" value="F:cysteine-type endopeptidase activity"/>
    <property type="evidence" value="ECO:0007669"/>
    <property type="project" value="InterPro"/>
</dbReference>
<reference evidence="6" key="1">
    <citation type="submission" date="2016-10" db="EMBL/GenBank/DDBJ databases">
        <authorList>
            <person name="Varghese N."/>
            <person name="Submissions S."/>
        </authorList>
    </citation>
    <scope>NUCLEOTIDE SEQUENCE [LARGE SCALE GENOMIC DNA]</scope>
    <source>
        <strain evidence="6">LMG 26383,CCUG 61248,R- 45681</strain>
    </source>
</reference>
<dbReference type="Gene3D" id="3.40.50.1460">
    <property type="match status" value="1"/>
</dbReference>
<evidence type="ECO:0000256" key="2">
    <source>
        <dbReference type="SAM" id="MobiDB-lite"/>
    </source>
</evidence>
<proteinExistence type="inferred from homology"/>
<evidence type="ECO:0000313" key="5">
    <source>
        <dbReference type="EMBL" id="SEM33290.1"/>
    </source>
</evidence>
<dbReference type="STRING" id="1036779.SAMN04515666_11030"/>
<feature type="compositionally biased region" description="Basic and acidic residues" evidence="2">
    <location>
        <begin position="359"/>
        <end position="377"/>
    </location>
</feature>
<gene>
    <name evidence="5" type="ORF">SAMN04515666_11030</name>
</gene>
<feature type="region of interest" description="Disordered" evidence="2">
    <location>
        <begin position="642"/>
        <end position="672"/>
    </location>
</feature>
<feature type="signal peptide" evidence="3">
    <location>
        <begin position="1"/>
        <end position="27"/>
    </location>
</feature>
<keyword evidence="3" id="KW-0732">Signal</keyword>
<dbReference type="InterPro" id="IPR001309">
    <property type="entry name" value="Pept_C14_p20"/>
</dbReference>
<organism evidence="5 6">
    <name type="scientific">Bosea lupini</name>
    <dbReference type="NCBI Taxonomy" id="1036779"/>
    <lineage>
        <taxon>Bacteria</taxon>
        <taxon>Pseudomonadati</taxon>
        <taxon>Pseudomonadota</taxon>
        <taxon>Alphaproteobacteria</taxon>
        <taxon>Hyphomicrobiales</taxon>
        <taxon>Boseaceae</taxon>
        <taxon>Bosea</taxon>
    </lineage>
</organism>
<feature type="region of interest" description="Disordered" evidence="2">
    <location>
        <begin position="352"/>
        <end position="377"/>
    </location>
</feature>
<protein>
    <submittedName>
        <fullName evidence="5">Uncharacterized protein, contains caspase domain</fullName>
    </submittedName>
</protein>
<dbReference type="SUPFAM" id="SSF52129">
    <property type="entry name" value="Caspase-like"/>
    <property type="match status" value="1"/>
</dbReference>
<dbReference type="SMART" id="SM00115">
    <property type="entry name" value="CASc"/>
    <property type="match status" value="1"/>
</dbReference>
<dbReference type="InterPro" id="IPR029030">
    <property type="entry name" value="Caspase-like_dom_sf"/>
</dbReference>
<feature type="chain" id="PRO_5011708898" evidence="3">
    <location>
        <begin position="28"/>
        <end position="686"/>
    </location>
</feature>
<sequence>MPTSRQISFRFLLVALTFLCGLAGAVAAETGERRVALVIGNSAYRAAPALPNPGNDAQDVAAALRAVGFEVIEGRDLDRRGMGEALGRFARAADGADAALFFYAGHGLQFRGENFLLPVDSAPSDEFSIPYETTRVADVIDALQNAKGVRLLILDACRNNPLADRITSSGRSRDSSIGRGLARIAQNRGMVVAYATQANDVAADGKGRNSPFSAALVEQLAEPGLEVGQLFRRVAAGVNQRTGGRQTPELSISLLGDFYFNRSETDQQAWAKLRDSQDGPALRDFVARFPKSYLADAARARIEAVERAQREEALRRQLATYEEERRKAAAAAESARQAEAARLAAARAEQDRLAAAQAEQRRKAEEDAARQQAEQRRKLDERLAQLEADNRKAQAELAARTDDQARRARDDKERERQALERERLSLAQTEKLKAAETDANRQKQDEDRRIAERLAKLEEENKRAAAELAARLKAEQEIREAGERERIRLMAELEAERRRATEELQRVQSAAAAAPARPDEGPRLAALPGGALELAKAPAVIDLAGLTRTINLELGRVGCYSGKPDGEWTSKATSRAVREFARLANLDVPGTPTTDFLDILKRQSGRICPLTCTARQVERDGVCVAKSCPRGERLDSDGDCVAPKPKRVAQERSVRPAAARPPAPARAPAPAARGRCFNFNGQSFCE</sequence>
<dbReference type="Pfam" id="PF00656">
    <property type="entry name" value="Peptidase_C14"/>
    <property type="match status" value="1"/>
</dbReference>
<dbReference type="OrthoDB" id="9816009at2"/>
<name>A0A1H7XHN6_9HYPH</name>
<dbReference type="PROSITE" id="PS50208">
    <property type="entry name" value="CASPASE_P20"/>
    <property type="match status" value="1"/>
</dbReference>
<dbReference type="PANTHER" id="PTHR22576">
    <property type="entry name" value="MUCOSA ASSOCIATED LYMPHOID TISSUE LYMPHOMA TRANSLOCATION PROTEIN 1/PARACASPASE"/>
    <property type="match status" value="1"/>
</dbReference>
<accession>A0A1H7XHN6</accession>
<dbReference type="InterPro" id="IPR052039">
    <property type="entry name" value="Caspase-related_regulators"/>
</dbReference>
<dbReference type="AlphaFoldDB" id="A0A1H7XHN6"/>
<dbReference type="GO" id="GO:0006508">
    <property type="term" value="P:proteolysis"/>
    <property type="evidence" value="ECO:0007669"/>
    <property type="project" value="InterPro"/>
</dbReference>
<dbReference type="PANTHER" id="PTHR22576:SF37">
    <property type="entry name" value="MUCOSA-ASSOCIATED LYMPHOID TISSUE LYMPHOMA TRANSLOCATION PROTEIN 1"/>
    <property type="match status" value="1"/>
</dbReference>
<evidence type="ECO:0000256" key="3">
    <source>
        <dbReference type="SAM" id="SignalP"/>
    </source>
</evidence>
<dbReference type="RefSeq" id="WP_091840848.1">
    <property type="nucleotide sequence ID" value="NZ_FOAN01000010.1"/>
</dbReference>
<keyword evidence="6" id="KW-1185">Reference proteome</keyword>
<evidence type="ECO:0000256" key="1">
    <source>
        <dbReference type="ARBA" id="ARBA00010134"/>
    </source>
</evidence>
<evidence type="ECO:0000259" key="4">
    <source>
        <dbReference type="PROSITE" id="PS50208"/>
    </source>
</evidence>
<dbReference type="InterPro" id="IPR011600">
    <property type="entry name" value="Pept_C14_caspase"/>
</dbReference>
<feature type="region of interest" description="Disordered" evidence="2">
    <location>
        <begin position="392"/>
        <end position="447"/>
    </location>
</feature>
<dbReference type="Proteomes" id="UP000199664">
    <property type="component" value="Unassembled WGS sequence"/>
</dbReference>